<dbReference type="RefSeq" id="WP_064122983.1">
    <property type="nucleotide sequence ID" value="NZ_CP015243.1"/>
</dbReference>
<feature type="signal peptide" evidence="1">
    <location>
        <begin position="1"/>
        <end position="16"/>
    </location>
</feature>
<evidence type="ECO:0000313" key="2">
    <source>
        <dbReference type="EMBL" id="ANF58077.1"/>
    </source>
</evidence>
<protein>
    <recommendedName>
        <fullName evidence="4">Lipoprotein</fullName>
    </recommendedName>
</protein>
<organism evidence="2 3">
    <name type="scientific">Halotalea alkalilenta</name>
    <dbReference type="NCBI Taxonomy" id="376489"/>
    <lineage>
        <taxon>Bacteria</taxon>
        <taxon>Pseudomonadati</taxon>
        <taxon>Pseudomonadota</taxon>
        <taxon>Gammaproteobacteria</taxon>
        <taxon>Oceanospirillales</taxon>
        <taxon>Halomonadaceae</taxon>
        <taxon>Halotalea</taxon>
    </lineage>
</organism>
<name>A0A172YFU4_9GAMM</name>
<keyword evidence="1" id="KW-0732">Signal</keyword>
<accession>A0A172YFU4</accession>
<dbReference type="PROSITE" id="PS51257">
    <property type="entry name" value="PROKAR_LIPOPROTEIN"/>
    <property type="match status" value="1"/>
</dbReference>
<gene>
    <name evidence="2" type="ORF">A5892_11875</name>
</gene>
<evidence type="ECO:0000256" key="1">
    <source>
        <dbReference type="SAM" id="SignalP"/>
    </source>
</evidence>
<sequence length="99" mass="10456">MRIVLLAAPLMLAACASSYQPISPTQYAAMDCAQLNAERAQLLRLSGRAEGDGSNGWNNLSSGDRSGWGDQSAINARGYLAQLDAYHYQKGCGSSSSTP</sequence>
<feature type="chain" id="PRO_5008004673" description="Lipoprotein" evidence="1">
    <location>
        <begin position="17"/>
        <end position="99"/>
    </location>
</feature>
<keyword evidence="3" id="KW-1185">Reference proteome</keyword>
<dbReference type="KEGG" id="haa:A5892_11875"/>
<dbReference type="Proteomes" id="UP000077875">
    <property type="component" value="Chromosome"/>
</dbReference>
<dbReference type="EMBL" id="CP015243">
    <property type="protein sequence ID" value="ANF58077.1"/>
    <property type="molecule type" value="Genomic_DNA"/>
</dbReference>
<proteinExistence type="predicted"/>
<reference evidence="2 3" key="1">
    <citation type="submission" date="2016-04" db="EMBL/GenBank/DDBJ databases">
        <title>Complete Genome Sequence of Halotalea alkalilenta IHB B 13600.</title>
        <authorList>
            <person name="Swarnkar M.K."/>
            <person name="Sharma A."/>
            <person name="Kaushal K."/>
            <person name="Soni R."/>
            <person name="Rana S."/>
            <person name="Singh A.K."/>
            <person name="Gulati A."/>
        </authorList>
    </citation>
    <scope>NUCLEOTIDE SEQUENCE [LARGE SCALE GENOMIC DNA]</scope>
    <source>
        <strain evidence="2 3">IHB B 13600</strain>
    </source>
</reference>
<dbReference type="AlphaFoldDB" id="A0A172YFU4"/>
<evidence type="ECO:0008006" key="4">
    <source>
        <dbReference type="Google" id="ProtNLM"/>
    </source>
</evidence>
<evidence type="ECO:0000313" key="3">
    <source>
        <dbReference type="Proteomes" id="UP000077875"/>
    </source>
</evidence>